<dbReference type="GO" id="GO:0005509">
    <property type="term" value="F:calcium ion binding"/>
    <property type="evidence" value="ECO:0007669"/>
    <property type="project" value="InterPro"/>
</dbReference>
<dbReference type="SUPFAM" id="SSF57424">
    <property type="entry name" value="LDL receptor-like module"/>
    <property type="match status" value="3"/>
</dbReference>
<dbReference type="EnsemblMetazoa" id="XM_038197197.1">
    <property type="protein sequence ID" value="XP_038053125.1"/>
    <property type="gene ID" value="LOC119725675"/>
</dbReference>
<dbReference type="InterPro" id="IPR000742">
    <property type="entry name" value="EGF"/>
</dbReference>
<dbReference type="Gene3D" id="2.40.20.10">
    <property type="entry name" value="Plasminogen Kringle 4"/>
    <property type="match status" value="2"/>
</dbReference>
<evidence type="ECO:0000256" key="13">
    <source>
        <dbReference type="PROSITE-ProRule" id="PRU00076"/>
    </source>
</evidence>
<dbReference type="InterPro" id="IPR038178">
    <property type="entry name" value="Kringle_sf"/>
</dbReference>
<evidence type="ECO:0000256" key="4">
    <source>
        <dbReference type="ARBA" id="ARBA00022614"/>
    </source>
</evidence>
<evidence type="ECO:0000256" key="3">
    <source>
        <dbReference type="ARBA" id="ARBA00022572"/>
    </source>
</evidence>
<dbReference type="InterPro" id="IPR035914">
    <property type="entry name" value="Sperma_CUB_dom_sf"/>
</dbReference>
<evidence type="ECO:0000256" key="8">
    <source>
        <dbReference type="ARBA" id="ARBA00023040"/>
    </source>
</evidence>
<dbReference type="SUPFAM" id="SSF52058">
    <property type="entry name" value="L domain-like"/>
    <property type="match status" value="1"/>
</dbReference>
<dbReference type="OrthoDB" id="10045365at2759"/>
<evidence type="ECO:0000256" key="12">
    <source>
        <dbReference type="ARBA" id="ARBA00023224"/>
    </source>
</evidence>
<dbReference type="InterPro" id="IPR018056">
    <property type="entry name" value="Kringle_CS"/>
</dbReference>
<evidence type="ECO:0000259" key="19">
    <source>
        <dbReference type="PROSITE" id="PS50022"/>
    </source>
</evidence>
<feature type="domain" description="C-type lectin" evidence="21">
    <location>
        <begin position="774"/>
        <end position="893"/>
    </location>
</feature>
<dbReference type="FunFam" id="2.60.120.260:FF:000016">
    <property type="entry name" value="Contactin-associated protein-like 4 isoform 1"/>
    <property type="match status" value="1"/>
</dbReference>
<dbReference type="PANTHER" id="PTHR24372">
    <property type="entry name" value="GLYCOPROTEIN HORMONE RECEPTOR"/>
    <property type="match status" value="1"/>
</dbReference>
<evidence type="ECO:0000259" key="18">
    <source>
        <dbReference type="PROSITE" id="PS01180"/>
    </source>
</evidence>
<evidence type="ECO:0000256" key="11">
    <source>
        <dbReference type="ARBA" id="ARBA00023170"/>
    </source>
</evidence>
<dbReference type="PROSITE" id="PS01209">
    <property type="entry name" value="LDLRA_1"/>
    <property type="match status" value="1"/>
</dbReference>
<dbReference type="PROSITE" id="PS01186">
    <property type="entry name" value="EGF_2"/>
    <property type="match status" value="1"/>
</dbReference>
<dbReference type="SUPFAM" id="SSF57414">
    <property type="entry name" value="Hairpin loop containing domain-like"/>
    <property type="match status" value="1"/>
</dbReference>
<feature type="domain" description="Apple" evidence="24">
    <location>
        <begin position="194"/>
        <end position="288"/>
    </location>
</feature>
<dbReference type="Pfam" id="PF00001">
    <property type="entry name" value="7tm_1"/>
    <property type="match status" value="1"/>
</dbReference>
<keyword evidence="13" id="KW-0245">EGF-like domain</keyword>
<keyword evidence="10 13" id="KW-1015">Disulfide bond</keyword>
<dbReference type="Pfam" id="PF00059">
    <property type="entry name" value="Lectin_C"/>
    <property type="match status" value="2"/>
</dbReference>
<feature type="transmembrane region" description="Helical" evidence="16">
    <location>
        <begin position="2349"/>
        <end position="2372"/>
    </location>
</feature>
<evidence type="ECO:0000259" key="23">
    <source>
        <dbReference type="PROSITE" id="PS50262"/>
    </source>
</evidence>
<feature type="transmembrane region" description="Helical" evidence="16">
    <location>
        <begin position="2426"/>
        <end position="2447"/>
    </location>
</feature>
<dbReference type="CDD" id="cd00054">
    <property type="entry name" value="EGF_CA"/>
    <property type="match status" value="1"/>
</dbReference>
<comment type="subcellular location">
    <subcellularLocation>
        <location evidence="1">Cell membrane</location>
        <topology evidence="1">Multi-pass membrane protein</topology>
    </subcellularLocation>
</comment>
<feature type="domain" description="EGF-like" evidence="20">
    <location>
        <begin position="901"/>
        <end position="938"/>
    </location>
</feature>
<dbReference type="InterPro" id="IPR016186">
    <property type="entry name" value="C-type_lectin-like/link_sf"/>
</dbReference>
<dbReference type="PROSITE" id="PS01180">
    <property type="entry name" value="CUB"/>
    <property type="match status" value="3"/>
</dbReference>
<dbReference type="Gene3D" id="2.60.120.290">
    <property type="entry name" value="Spermadhesin, CUB domain"/>
    <property type="match status" value="3"/>
</dbReference>
<feature type="domain" description="G-protein coupled receptors family 1 profile" evidence="23">
    <location>
        <begin position="2185"/>
        <end position="2446"/>
    </location>
</feature>
<feature type="domain" description="C-type lectin" evidence="21">
    <location>
        <begin position="1465"/>
        <end position="1589"/>
    </location>
</feature>
<dbReference type="SUPFAM" id="SSF49785">
    <property type="entry name" value="Galactose-binding domain-like"/>
    <property type="match status" value="3"/>
</dbReference>
<dbReference type="InterPro" id="IPR017452">
    <property type="entry name" value="GPCR_Rhodpsn_7TM"/>
</dbReference>
<feature type="disulfide bond" evidence="13">
    <location>
        <begin position="905"/>
        <end position="915"/>
    </location>
</feature>
<dbReference type="SMART" id="SM00473">
    <property type="entry name" value="PAN_AP"/>
    <property type="match status" value="1"/>
</dbReference>
<feature type="domain" description="Kringle" evidence="22">
    <location>
        <begin position="30"/>
        <end position="113"/>
    </location>
</feature>
<dbReference type="SUPFAM" id="SSF57440">
    <property type="entry name" value="Kringle-like"/>
    <property type="match status" value="2"/>
</dbReference>
<dbReference type="PRINTS" id="PR00018">
    <property type="entry name" value="KRINGLE"/>
</dbReference>
<name>A0A913ZPR6_PATMI</name>
<dbReference type="GO" id="GO:0005886">
    <property type="term" value="C:plasma membrane"/>
    <property type="evidence" value="ECO:0007669"/>
    <property type="project" value="UniProtKB-SubCell"/>
</dbReference>
<dbReference type="OMA" id="HAGCRNG"/>
<keyword evidence="2" id="KW-1003">Cell membrane</keyword>
<evidence type="ECO:0000259" key="22">
    <source>
        <dbReference type="PROSITE" id="PS50070"/>
    </source>
</evidence>
<dbReference type="PRINTS" id="PR00373">
    <property type="entry name" value="GLYCHORMONER"/>
</dbReference>
<dbReference type="FunFam" id="4.10.400.10:FF:000163">
    <property type="entry name" value="Complement factor I"/>
    <property type="match status" value="1"/>
</dbReference>
<accession>A0A913ZPR6</accession>
<dbReference type="SMART" id="SM00034">
    <property type="entry name" value="CLECT"/>
    <property type="match status" value="2"/>
</dbReference>
<feature type="disulfide bond" evidence="15">
    <location>
        <begin position="1726"/>
        <end position="1744"/>
    </location>
</feature>
<dbReference type="SMART" id="SM00042">
    <property type="entry name" value="CUB"/>
    <property type="match status" value="3"/>
</dbReference>
<dbReference type="InterPro" id="IPR023415">
    <property type="entry name" value="LDLR_class-A_CS"/>
</dbReference>
<evidence type="ECO:0000256" key="2">
    <source>
        <dbReference type="ARBA" id="ARBA00022475"/>
    </source>
</evidence>
<dbReference type="Gene3D" id="3.80.10.10">
    <property type="entry name" value="Ribonuclease Inhibitor"/>
    <property type="match status" value="2"/>
</dbReference>
<evidence type="ECO:0000256" key="1">
    <source>
        <dbReference type="ARBA" id="ARBA00004651"/>
    </source>
</evidence>
<feature type="domain" description="CUB" evidence="18">
    <location>
        <begin position="1311"/>
        <end position="1441"/>
    </location>
</feature>
<feature type="domain" description="CUB" evidence="18">
    <location>
        <begin position="1188"/>
        <end position="1306"/>
    </location>
</feature>
<dbReference type="InterPro" id="IPR001611">
    <property type="entry name" value="Leu-rich_rpt"/>
</dbReference>
<evidence type="ECO:0000313" key="25">
    <source>
        <dbReference type="EnsemblMetazoa" id="XP_038053125.1"/>
    </source>
</evidence>
<dbReference type="SMART" id="SM00130">
    <property type="entry name" value="KR"/>
    <property type="match status" value="2"/>
</dbReference>
<feature type="domain" description="F5/8 type C" evidence="19">
    <location>
        <begin position="600"/>
        <end position="758"/>
    </location>
</feature>
<evidence type="ECO:0000256" key="5">
    <source>
        <dbReference type="ARBA" id="ARBA00022692"/>
    </source>
</evidence>
<dbReference type="InterPro" id="IPR003591">
    <property type="entry name" value="Leu-rich_rpt_typical-subtyp"/>
</dbReference>
<dbReference type="SMART" id="SM00179">
    <property type="entry name" value="EGF_CA"/>
    <property type="match status" value="1"/>
</dbReference>
<feature type="transmembrane region" description="Helical" evidence="16">
    <location>
        <begin position="2174"/>
        <end position="2194"/>
    </location>
</feature>
<proteinExistence type="predicted"/>
<dbReference type="InterPro" id="IPR018097">
    <property type="entry name" value="EGF_Ca-bd_CS"/>
</dbReference>
<dbReference type="CDD" id="cd00112">
    <property type="entry name" value="LDLa"/>
    <property type="match status" value="3"/>
</dbReference>
<keyword evidence="3 14" id="KW-0420">Kringle</keyword>
<dbReference type="InterPro" id="IPR008979">
    <property type="entry name" value="Galactose-bd-like_sf"/>
</dbReference>
<dbReference type="SMART" id="SM00369">
    <property type="entry name" value="LRR_TYP"/>
    <property type="match status" value="5"/>
</dbReference>
<keyword evidence="11" id="KW-0675">Receptor</keyword>
<evidence type="ECO:0000256" key="10">
    <source>
        <dbReference type="ARBA" id="ARBA00023157"/>
    </source>
</evidence>
<feature type="disulfide bond" evidence="15">
    <location>
        <begin position="1882"/>
        <end position="1894"/>
    </location>
</feature>
<dbReference type="CDD" id="cd15137">
    <property type="entry name" value="7tmA_Relaxin_R"/>
    <property type="match status" value="1"/>
</dbReference>
<dbReference type="InterPro" id="IPR013806">
    <property type="entry name" value="Kringle-like"/>
</dbReference>
<dbReference type="SMART" id="SM00231">
    <property type="entry name" value="FA58C"/>
    <property type="match status" value="3"/>
</dbReference>
<dbReference type="InterPro" id="IPR000859">
    <property type="entry name" value="CUB_dom"/>
</dbReference>
<dbReference type="FunFam" id="1.20.1070.10:FF:000333">
    <property type="entry name" value="Relaxin receptor 1"/>
    <property type="match status" value="1"/>
</dbReference>
<evidence type="ECO:0000256" key="15">
    <source>
        <dbReference type="PROSITE-ProRule" id="PRU00124"/>
    </source>
</evidence>
<reference evidence="25" key="1">
    <citation type="submission" date="2022-11" db="UniProtKB">
        <authorList>
            <consortium name="EnsemblMetazoa"/>
        </authorList>
    </citation>
    <scope>IDENTIFICATION</scope>
</reference>
<feature type="domain" description="Kringle" evidence="22">
    <location>
        <begin position="118"/>
        <end position="194"/>
    </location>
</feature>
<dbReference type="Pfam" id="PF00431">
    <property type="entry name" value="CUB"/>
    <property type="match status" value="3"/>
</dbReference>
<feature type="domain" description="F5/8 type C" evidence="19">
    <location>
        <begin position="288"/>
        <end position="439"/>
    </location>
</feature>
<evidence type="ECO:0000256" key="17">
    <source>
        <dbReference type="SAM" id="SignalP"/>
    </source>
</evidence>
<evidence type="ECO:0000256" key="9">
    <source>
        <dbReference type="ARBA" id="ARBA00023136"/>
    </source>
</evidence>
<dbReference type="SUPFAM" id="SSF56436">
    <property type="entry name" value="C-type lectin-like"/>
    <property type="match status" value="2"/>
</dbReference>
<dbReference type="Proteomes" id="UP000887568">
    <property type="component" value="Unplaced"/>
</dbReference>
<dbReference type="Pfam" id="PF00057">
    <property type="entry name" value="Ldl_recept_a"/>
    <property type="match status" value="2"/>
</dbReference>
<dbReference type="InterPro" id="IPR016187">
    <property type="entry name" value="CTDL_fold"/>
</dbReference>
<feature type="domain" description="F5/8 type C" evidence="19">
    <location>
        <begin position="444"/>
        <end position="596"/>
    </location>
</feature>
<keyword evidence="7 16" id="KW-1133">Transmembrane helix</keyword>
<feature type="disulfide bond" evidence="15">
    <location>
        <begin position="1719"/>
        <end position="1731"/>
    </location>
</feature>
<dbReference type="InterPro" id="IPR000276">
    <property type="entry name" value="GPCR_Rhodpsn"/>
</dbReference>
<feature type="transmembrane region" description="Helical" evidence="16">
    <location>
        <begin position="2296"/>
        <end position="2319"/>
    </location>
</feature>
<feature type="signal peptide" evidence="17">
    <location>
        <begin position="1"/>
        <end position="26"/>
    </location>
</feature>
<feature type="disulfide bond" evidence="15">
    <location>
        <begin position="1901"/>
        <end position="1916"/>
    </location>
</feature>
<feature type="disulfide bond" evidence="15">
    <location>
        <begin position="1843"/>
        <end position="1855"/>
    </location>
</feature>
<dbReference type="Gene3D" id="3.50.4.10">
    <property type="entry name" value="Hepatocyte Growth Factor"/>
    <property type="match status" value="1"/>
</dbReference>
<dbReference type="Pfam" id="PF13855">
    <property type="entry name" value="LRR_8"/>
    <property type="match status" value="2"/>
</dbReference>
<dbReference type="RefSeq" id="XP_038053125.1">
    <property type="nucleotide sequence ID" value="XM_038197197.1"/>
</dbReference>
<evidence type="ECO:0000313" key="26">
    <source>
        <dbReference type="Proteomes" id="UP000887568"/>
    </source>
</evidence>
<dbReference type="Gene3D" id="3.10.100.10">
    <property type="entry name" value="Mannose-Binding Protein A, subunit A"/>
    <property type="match status" value="2"/>
</dbReference>
<dbReference type="Gene3D" id="4.10.400.10">
    <property type="entry name" value="Low-density Lipoprotein Receptor"/>
    <property type="match status" value="3"/>
</dbReference>
<dbReference type="PROSITE" id="PS01285">
    <property type="entry name" value="FA58C_1"/>
    <property type="match status" value="2"/>
</dbReference>
<evidence type="ECO:0000259" key="24">
    <source>
        <dbReference type="PROSITE" id="PS50948"/>
    </source>
</evidence>
<dbReference type="GO" id="GO:0007189">
    <property type="term" value="P:adenylate cyclase-activating G protein-coupled receptor signaling pathway"/>
    <property type="evidence" value="ECO:0007669"/>
    <property type="project" value="TreeGrafter"/>
</dbReference>
<dbReference type="InterPro" id="IPR000001">
    <property type="entry name" value="Kringle"/>
</dbReference>
<dbReference type="InterPro" id="IPR000152">
    <property type="entry name" value="EGF-type_Asp/Asn_hydroxyl_site"/>
</dbReference>
<dbReference type="InterPro" id="IPR000421">
    <property type="entry name" value="FA58C"/>
</dbReference>
<dbReference type="InterPro" id="IPR032675">
    <property type="entry name" value="LRR_dom_sf"/>
</dbReference>
<dbReference type="PROSITE" id="PS50262">
    <property type="entry name" value="G_PROTEIN_RECEP_F1_2"/>
    <property type="match status" value="1"/>
</dbReference>
<dbReference type="PROSITE" id="PS50948">
    <property type="entry name" value="PAN"/>
    <property type="match status" value="1"/>
</dbReference>
<sequence>MANGIHIVSMGLLLAMSNLYWATVLGGFLDCFDPVTLEYHGTASVAYPRVGSIGPCLPWVNVTEQGFDHADFPQADLVENYCRSIGNGSRGPQCYYVNKDGIIELEYCRVPPCNAHAGCMNGTGSAYRGTAMYTISGYSCMNWNETTNNDTDSDAGFEKNFCRNPDNSSSPWCYFMDPETNTTQRDFCGVIPQCSTNALTMFTRSLGVYIKGYNRKYVTGFDITAEQCALSCLDETGFVCRSFEYREKWLHTDRKCILTNESLYSLDQSDDPTTGFAVDLFTRIDTVCDAYRTTSFPESCPLPLSENLNVTASSVYNESHYDPADAILHADSWWRPTTDSNTEWLQVTFGSRMFVTAVGVQGGGERAPFWVKRFNVSYSQDGRLWWYTQYDSEFGYRANGEASCVNTVILSPPIRAKIVRIIPTQWKGHITMRVAVFGCLDDDCDMSAGMVDGSLHDGRITASSYSVSGHAPHTARLDPYSARGSSGWNPFTSDPGQWIRVEFQRERVVHTIVTQGCGEAKGWVTSYSMEYSTNEEELGLTKYLDGDGSLKIFQANYDGYSLVRNRLERHLVMRAIVIYPTTWKGYICLRVDFVGCPHNTCNRRLGMESGVIADYQLSASTVYLTSVPQLARLHLSPDDDNLSSGCWRPSLELPEEWLQVDLLTFHTVTGVITQGIGQPSKDRWVMTYLIKYESQESDDTWRHYTSLDGTNAILVGNVDSNTESRTIFQRSFVTKKVRIVPNSWYNTLPCMRVEILGCPLQEVGEICGEGAVQFNGSCIGSVNNKRSDACDVIFAEGARLLKITSRASQDFIAQNFQALRIEHVSEYIIGLKPDTRNASANQLFRWWDGTPMTYQNFFSVDNVFDDGEELCVAIDIASRFRWRIVECGETQHYHATMCQKDINECSRLGVCPSTCENIPGGYYCTCPQGYFYKNDECHEICSQLDLDNSDSTVVQGGQAFCLILPTGNESRLEAEATCDTFFSNVTEINELSQLELSHKIWINGISDSDTDDCSVARVNNDSTLEILEENCNETFPFVCTRAFTDVRCGEMLQNNITSKGTNDTFGYIRCLNYPPWYNSGSSFEIHIQGPSHLVVRFNFLKMNLRRGVGADECLDSLTIVDVISTLARQLVRGRYCGTRENLEVITRSNDVTVTQEMGELTAGMALELGFVAFYEMIDCSVRLCDLGCGGTTNPNGTSGNLTTPHFPATLPPFSICKWNIHVTPGKYVRLSFPEFLVVDRDDVTGHCLDTVYVLDGPAQYDPTAVSTAICGKAPPLILTDSSNISVVYWTGLESQSLGFRAEYTVTDLPGCSVGSHNASELIKCNFDAAVITSPGYPYHFSHKTRHTWQITTSPATYIQLVFHEFRVPSEQECEFNYVAVYDGPAADGATAALLGRYCDGVIIPERMYSSRNNLALSFRTDSPLGSNSQESTGFYAVYQTLRFEAAVTENASNSDYLCPDGWDRYRGHCYRFYNQSDNLRWTDAEMQCVNDQSHLVSIRDIKEVNYIHGMLTSEWYTALLDTYIGLTDGLSEGHFRWTDRYPMSYADWYIPRTISSGKRPQPDGDVLEDCTMITLHSIRSTANWHDVSCASKDARQFICKKPAEFIGTFTETVSSTNAPHADDMTLSQEEMQSECGKILKRCDNGECTQLPYSCPNQSGDQSAVQTRGPSRAQVVQVEASDDEFVCSTTGERISISFYCDNVIHCADRSDETACDYPLCGLEEYQCSNGQCVDKSKRCDLIEDCADSTDESLCAMCNRGFQCYDGTCLSEGAICDGMKHCPGTRWEDEPSDCWRECDITYQLTCNNGACANLSTTCLYDFDEYGLQVGCRDVTHLRFCESFECPAWTLKCPSSYCIPLRMRCDGRFDCPNGEDELHCDEFHCPGAYRCHGASYCVWPDKVCDGVAQCPERDDEFYCDVTCPDGCRCHGYSVECDGIAWSASVASLLPNKARLIKLKSLQHSEGTRRRRDVIETAETILHFDLGDFPYLANLDIPHNGIREIPSGIFKNSTNLLKLSLAFNQIHHLEQHTFQGLRRLVFLNLTGNPLTLIDRGAFIDLNVLPSLELSDLPIDTLVEEMFQGLDSLENLSLYGSSLVNIEPRAFVGLGNLNMLDVRHTSIQNVAENMFLGLDRLQTLFSDRYVFCCLIGDIEECTPPPDQFSSCEDLMRNNILRTFIWILGISSLLGNTLVLLYRLKRGGNNEKNKVQAFLILNLAVSDFLMGVYMLIIASADLRFRNVYIFHAAEWESSALCKLAGLISVLSSEVSVIMLVVISLDRLWCVMFPLKNKYFGIKSARVVAAVGWTVMLVVSILPVLGLSYFAGSFYGRTGVCLALPLTQDKLPGWEFSVSFFLFFNVICFILILICYTGIYLTARRTSRKIRSSMKSQEMKMAGRMFLILFTDFLCWMPVIIMGILSLAGVLVIPSVVYAWTAVFILPMNSALNPYLYTISAMQLRNRRVGVKRANTIVSGDAMRNTNGSPLRYRLLLSDITRGQQMICLEGNQLNQLATELRNTVKGLHSKGISVGDISQSKILFYQVESSSAMGVAWCAELLMPKAEALSVVNVGGASTDAFESDLRQLNQIVAIMRRKLGRQNSSSLT</sequence>
<dbReference type="PROSITE" id="PS50022">
    <property type="entry name" value="FA58C_3"/>
    <property type="match status" value="3"/>
</dbReference>
<dbReference type="Pfam" id="PF00051">
    <property type="entry name" value="Kringle"/>
    <property type="match status" value="1"/>
</dbReference>
<keyword evidence="6" id="KW-0677">Repeat</keyword>
<dbReference type="CDD" id="cd00057">
    <property type="entry name" value="FA58C"/>
    <property type="match status" value="3"/>
</dbReference>
<dbReference type="SMART" id="SM00192">
    <property type="entry name" value="LDLa"/>
    <property type="match status" value="5"/>
</dbReference>
<dbReference type="PROSITE" id="PS00010">
    <property type="entry name" value="ASX_HYDROXYL"/>
    <property type="match status" value="1"/>
</dbReference>
<dbReference type="InterPro" id="IPR001881">
    <property type="entry name" value="EGF-like_Ca-bd_dom"/>
</dbReference>
<dbReference type="CDD" id="cd01099">
    <property type="entry name" value="PAN_AP_HGF"/>
    <property type="match status" value="1"/>
</dbReference>
<dbReference type="InterPro" id="IPR002131">
    <property type="entry name" value="Gphrmn_rcpt_fam"/>
</dbReference>
<dbReference type="CDD" id="cd00041">
    <property type="entry name" value="CUB"/>
    <property type="match status" value="3"/>
</dbReference>
<keyword evidence="26" id="KW-1185">Reference proteome</keyword>
<dbReference type="PROSITE" id="PS50026">
    <property type="entry name" value="EGF_3"/>
    <property type="match status" value="1"/>
</dbReference>
<dbReference type="PROSITE" id="PS01187">
    <property type="entry name" value="EGF_CA"/>
    <property type="match status" value="1"/>
</dbReference>
<dbReference type="PROSITE" id="PS01286">
    <property type="entry name" value="FA58C_2"/>
    <property type="match status" value="1"/>
</dbReference>
<feature type="transmembrane region" description="Helical" evidence="16">
    <location>
        <begin position="2206"/>
        <end position="2228"/>
    </location>
</feature>
<dbReference type="GO" id="GO:0016500">
    <property type="term" value="F:protein-hormone receptor activity"/>
    <property type="evidence" value="ECO:0007669"/>
    <property type="project" value="InterPro"/>
</dbReference>
<dbReference type="SUPFAM" id="SSF81321">
    <property type="entry name" value="Family A G protein-coupled receptor-like"/>
    <property type="match status" value="1"/>
</dbReference>
<keyword evidence="8" id="KW-0297">G-protein coupled receptor</keyword>
<evidence type="ECO:0000259" key="20">
    <source>
        <dbReference type="PROSITE" id="PS50026"/>
    </source>
</evidence>
<dbReference type="PROSITE" id="PS50068">
    <property type="entry name" value="LDLRA_2"/>
    <property type="match status" value="3"/>
</dbReference>
<dbReference type="InterPro" id="IPR001304">
    <property type="entry name" value="C-type_lectin-like"/>
</dbReference>
<dbReference type="GO" id="GO:0008528">
    <property type="term" value="F:G protein-coupled peptide receptor activity"/>
    <property type="evidence" value="ECO:0007669"/>
    <property type="project" value="TreeGrafter"/>
</dbReference>
<evidence type="ECO:0000256" key="7">
    <source>
        <dbReference type="ARBA" id="ARBA00022989"/>
    </source>
</evidence>
<feature type="domain" description="CUB" evidence="18">
    <location>
        <begin position="1048"/>
        <end position="1177"/>
    </location>
</feature>
<dbReference type="SUPFAM" id="SSF57196">
    <property type="entry name" value="EGF/Laminin"/>
    <property type="match status" value="1"/>
</dbReference>
<feature type="disulfide bond" evidence="15">
    <location>
        <begin position="1862"/>
        <end position="1877"/>
    </location>
</feature>
<comment type="caution">
    <text evidence="13">Lacks conserved residue(s) required for the propagation of feature annotation.</text>
</comment>
<keyword evidence="17" id="KW-0732">Signal</keyword>
<keyword evidence="9 16" id="KW-0472">Membrane</keyword>
<dbReference type="PRINTS" id="PR00237">
    <property type="entry name" value="GPCRRHODOPSN"/>
</dbReference>
<dbReference type="InterPro" id="IPR036055">
    <property type="entry name" value="LDL_receptor-like_sf"/>
</dbReference>
<organism evidence="25 26">
    <name type="scientific">Patiria miniata</name>
    <name type="common">Bat star</name>
    <name type="synonym">Asterina miniata</name>
    <dbReference type="NCBI Taxonomy" id="46514"/>
    <lineage>
        <taxon>Eukaryota</taxon>
        <taxon>Metazoa</taxon>
        <taxon>Echinodermata</taxon>
        <taxon>Eleutherozoa</taxon>
        <taxon>Asterozoa</taxon>
        <taxon>Asteroidea</taxon>
        <taxon>Valvatacea</taxon>
        <taxon>Valvatida</taxon>
        <taxon>Asterinidae</taxon>
        <taxon>Patiria</taxon>
    </lineage>
</organism>
<dbReference type="InterPro" id="IPR003609">
    <property type="entry name" value="Pan_app"/>
</dbReference>
<dbReference type="GO" id="GO:0009755">
    <property type="term" value="P:hormone-mediated signaling pathway"/>
    <property type="evidence" value="ECO:0007669"/>
    <property type="project" value="TreeGrafter"/>
</dbReference>
<evidence type="ECO:0000256" key="16">
    <source>
        <dbReference type="SAM" id="Phobius"/>
    </source>
</evidence>
<dbReference type="Pfam" id="PF00754">
    <property type="entry name" value="F5_F8_type_C"/>
    <property type="match status" value="3"/>
</dbReference>
<dbReference type="CDD" id="cd00037">
    <property type="entry name" value="CLECT"/>
    <property type="match status" value="2"/>
</dbReference>
<protein>
    <submittedName>
        <fullName evidence="25">Uncharacterized protein</fullName>
    </submittedName>
</protein>
<dbReference type="PROSITE" id="PS00021">
    <property type="entry name" value="KRINGLE_1"/>
    <property type="match status" value="1"/>
</dbReference>
<keyword evidence="5 16" id="KW-0812">Transmembrane</keyword>
<dbReference type="PROSITE" id="PS50070">
    <property type="entry name" value="KRINGLE_2"/>
    <property type="match status" value="2"/>
</dbReference>
<feature type="chain" id="PRO_5037709339" evidence="17">
    <location>
        <begin position="27"/>
        <end position="2599"/>
    </location>
</feature>
<dbReference type="PANTHER" id="PTHR24372:SF77">
    <property type="entry name" value="G-PROTEIN COUPLED RECEPTORS FAMILY 1 PROFILE DOMAIN-CONTAINING PROTEIN"/>
    <property type="match status" value="1"/>
</dbReference>
<evidence type="ECO:0000259" key="21">
    <source>
        <dbReference type="PROSITE" id="PS50041"/>
    </source>
</evidence>
<dbReference type="Gene3D" id="2.10.25.10">
    <property type="entry name" value="Laminin"/>
    <property type="match status" value="1"/>
</dbReference>
<dbReference type="InterPro" id="IPR002172">
    <property type="entry name" value="LDrepeatLR_classA_rpt"/>
</dbReference>
<evidence type="ECO:0000256" key="14">
    <source>
        <dbReference type="PROSITE-ProRule" id="PRU00121"/>
    </source>
</evidence>
<dbReference type="GeneID" id="119725675"/>
<feature type="transmembrane region" description="Helical" evidence="16">
    <location>
        <begin position="2264"/>
        <end position="2284"/>
    </location>
</feature>
<dbReference type="SUPFAM" id="SSF49854">
    <property type="entry name" value="Spermadhesin, CUB domain"/>
    <property type="match status" value="3"/>
</dbReference>
<dbReference type="Gene3D" id="1.20.1070.10">
    <property type="entry name" value="Rhodopsin 7-helix transmembrane proteins"/>
    <property type="match status" value="1"/>
</dbReference>
<feature type="disulfide bond" evidence="15">
    <location>
        <begin position="1850"/>
        <end position="1868"/>
    </location>
</feature>
<feature type="transmembrane region" description="Helical" evidence="16">
    <location>
        <begin position="2393"/>
        <end position="2420"/>
    </location>
</feature>
<dbReference type="Gene3D" id="2.60.120.260">
    <property type="entry name" value="Galactose-binding domain-like"/>
    <property type="match status" value="3"/>
</dbReference>
<keyword evidence="4" id="KW-0433">Leucine-rich repeat</keyword>
<feature type="disulfide bond" evidence="15">
    <location>
        <begin position="1738"/>
        <end position="1753"/>
    </location>
</feature>
<dbReference type="PROSITE" id="PS50041">
    <property type="entry name" value="C_TYPE_LECTIN_2"/>
    <property type="match status" value="2"/>
</dbReference>
<keyword evidence="12" id="KW-0807">Transducer</keyword>
<evidence type="ECO:0000256" key="6">
    <source>
        <dbReference type="ARBA" id="ARBA00022737"/>
    </source>
</evidence>
<dbReference type="CDD" id="cd00108">
    <property type="entry name" value="KR"/>
    <property type="match status" value="1"/>
</dbReference>